<gene>
    <name evidence="2" type="ORF">FYJ29_01835</name>
</gene>
<dbReference type="AlphaFoldDB" id="A0A6L5XBC7"/>
<keyword evidence="1" id="KW-0732">Signal</keyword>
<keyword evidence="3" id="KW-1185">Reference proteome</keyword>
<dbReference type="Proteomes" id="UP000483362">
    <property type="component" value="Unassembled WGS sequence"/>
</dbReference>
<keyword evidence="2" id="KW-0121">Carboxypeptidase</keyword>
<feature type="signal peptide" evidence="1">
    <location>
        <begin position="1"/>
        <end position="19"/>
    </location>
</feature>
<dbReference type="GO" id="GO:0004180">
    <property type="term" value="F:carboxypeptidase activity"/>
    <property type="evidence" value="ECO:0007669"/>
    <property type="project" value="UniProtKB-KW"/>
</dbReference>
<keyword evidence="2" id="KW-0645">Protease</keyword>
<protein>
    <submittedName>
        <fullName evidence="2">Carboxypeptidase regulatory-like domain-containing protein</fullName>
    </submittedName>
</protein>
<evidence type="ECO:0000313" key="2">
    <source>
        <dbReference type="EMBL" id="MSS16518.1"/>
    </source>
</evidence>
<dbReference type="InterPro" id="IPR008969">
    <property type="entry name" value="CarboxyPept-like_regulatory"/>
</dbReference>
<evidence type="ECO:0000313" key="3">
    <source>
        <dbReference type="Proteomes" id="UP000483362"/>
    </source>
</evidence>
<reference evidence="2 3" key="1">
    <citation type="submission" date="2019-08" db="EMBL/GenBank/DDBJ databases">
        <title>In-depth cultivation of the pig gut microbiome towards novel bacterial diversity and tailored functional studies.</title>
        <authorList>
            <person name="Wylensek D."/>
            <person name="Hitch T.C.A."/>
            <person name="Clavel T."/>
        </authorList>
    </citation>
    <scope>NUCLEOTIDE SEQUENCE [LARGE SCALE GENOMIC DNA]</scope>
    <source>
        <strain evidence="2 3">Oil-RF-744-WCA-WT-10</strain>
    </source>
</reference>
<organism evidence="2 3">
    <name type="scientific">Sodaliphilus pleomorphus</name>
    <dbReference type="NCBI Taxonomy" id="2606626"/>
    <lineage>
        <taxon>Bacteria</taxon>
        <taxon>Pseudomonadati</taxon>
        <taxon>Bacteroidota</taxon>
        <taxon>Bacteroidia</taxon>
        <taxon>Bacteroidales</taxon>
        <taxon>Muribaculaceae</taxon>
        <taxon>Sodaliphilus</taxon>
    </lineage>
</organism>
<dbReference type="EMBL" id="VULT01000002">
    <property type="protein sequence ID" value="MSS16518.1"/>
    <property type="molecule type" value="Genomic_DNA"/>
</dbReference>
<keyword evidence="2" id="KW-0378">Hydrolase</keyword>
<dbReference type="Pfam" id="PF13620">
    <property type="entry name" value="CarboxypepD_reg"/>
    <property type="match status" value="1"/>
</dbReference>
<sequence>MKTALSILLMAIMATWVHAQDFVTISGKVTDYQGHAVDSCNVIIYNPDFTEAYETYSDSTGHYKLEGVAKGRYAALAAMRVNEYPRMQQVAPQDMKLEFWAWNVIAESDITLNLSYGKLELYGTTAFLEYGGRREMLIYTRPMSVTKAIAYQNYMDKADAEKHSIVTVEPQYMSFEVKVDGKPMKIYSTQPLTMKNQDGNPGNDTCYLLQVELPADIYNHTGRPYEVRVTGYNSQNDERGESVYYLEAPHYKHK</sequence>
<accession>A0A6L5XBC7</accession>
<feature type="chain" id="PRO_5026656893" evidence="1">
    <location>
        <begin position="20"/>
        <end position="254"/>
    </location>
</feature>
<dbReference type="SUPFAM" id="SSF49464">
    <property type="entry name" value="Carboxypeptidase regulatory domain-like"/>
    <property type="match status" value="1"/>
</dbReference>
<evidence type="ECO:0000256" key="1">
    <source>
        <dbReference type="SAM" id="SignalP"/>
    </source>
</evidence>
<proteinExistence type="predicted"/>
<name>A0A6L5XBC7_9BACT</name>
<comment type="caution">
    <text evidence="2">The sequence shown here is derived from an EMBL/GenBank/DDBJ whole genome shotgun (WGS) entry which is preliminary data.</text>
</comment>